<dbReference type="GO" id="GO:0140359">
    <property type="term" value="F:ABC-type transporter activity"/>
    <property type="evidence" value="ECO:0007669"/>
    <property type="project" value="InterPro"/>
</dbReference>
<dbReference type="EMBL" id="UYRR01031159">
    <property type="protein sequence ID" value="VDK46948.1"/>
    <property type="molecule type" value="Genomic_DNA"/>
</dbReference>
<evidence type="ECO:0000256" key="3">
    <source>
        <dbReference type="ARBA" id="ARBA00022692"/>
    </source>
</evidence>
<evidence type="ECO:0000313" key="10">
    <source>
        <dbReference type="WBParaSite" id="ASIM_0001278501-mRNA-1"/>
    </source>
</evidence>
<reference evidence="10" key="1">
    <citation type="submission" date="2017-02" db="UniProtKB">
        <authorList>
            <consortium name="WormBaseParasite"/>
        </authorList>
    </citation>
    <scope>IDENTIFICATION</scope>
</reference>
<dbReference type="AlphaFoldDB" id="A0A0M3JWU8"/>
<dbReference type="InterPro" id="IPR050352">
    <property type="entry name" value="ABCG_transporters"/>
</dbReference>
<evidence type="ECO:0000259" key="7">
    <source>
        <dbReference type="Pfam" id="PF01061"/>
    </source>
</evidence>
<keyword evidence="9" id="KW-1185">Reference proteome</keyword>
<feature type="transmembrane region" description="Helical" evidence="6">
    <location>
        <begin position="144"/>
        <end position="168"/>
    </location>
</feature>
<sequence>MRYLIWRSFLTTVRNPVLLRVRLFQTVVSRTYCHKMKSIGKQLQIIGVLIGLVYLGTSVQQSTILNINGVLFTLVCNMNYLFQFVVVEVFCVEMPIFLREHANGLYRTDTYFIAKNLAEAPQYIALPLLFTSILYWMAGLAPVVGAFALCCLINVLMANTAISIGYAASCIFEDISVAISVMPAFVLPAMAFAGFFINQDTLPIYFIYLRFLSYFGYAYESLVINEWSHVDYIPGCANRTTCLETGADVIESLSFNADNLYPDILALLIMTIIIRVIAFIALYIRASRRK</sequence>
<dbReference type="OrthoDB" id="66620at2759"/>
<dbReference type="InterPro" id="IPR013525">
    <property type="entry name" value="ABC2_TM"/>
</dbReference>
<protein>
    <submittedName>
        <fullName evidence="10">ABC2_membrane domain-containing protein</fullName>
    </submittedName>
</protein>
<evidence type="ECO:0000256" key="6">
    <source>
        <dbReference type="SAM" id="Phobius"/>
    </source>
</evidence>
<keyword evidence="5 6" id="KW-0472">Membrane</keyword>
<keyword evidence="3 6" id="KW-0812">Transmembrane</keyword>
<feature type="transmembrane region" description="Helical" evidence="6">
    <location>
        <begin position="264"/>
        <end position="284"/>
    </location>
</feature>
<reference evidence="8 9" key="2">
    <citation type="submission" date="2018-11" db="EMBL/GenBank/DDBJ databases">
        <authorList>
            <consortium name="Pathogen Informatics"/>
        </authorList>
    </citation>
    <scope>NUCLEOTIDE SEQUENCE [LARGE SCALE GENOMIC DNA]</scope>
</reference>
<dbReference type="Proteomes" id="UP000267096">
    <property type="component" value="Unassembled WGS sequence"/>
</dbReference>
<gene>
    <name evidence="8" type="ORF">ASIM_LOCUS12251</name>
</gene>
<evidence type="ECO:0000313" key="8">
    <source>
        <dbReference type="EMBL" id="VDK46948.1"/>
    </source>
</evidence>
<accession>A0A0M3JWU8</accession>
<dbReference type="PANTHER" id="PTHR48041">
    <property type="entry name" value="ABC TRANSPORTER G FAMILY MEMBER 28"/>
    <property type="match status" value="1"/>
</dbReference>
<keyword evidence="4 6" id="KW-1133">Transmembrane helix</keyword>
<keyword evidence="2" id="KW-0813">Transport</keyword>
<proteinExistence type="predicted"/>
<evidence type="ECO:0000256" key="1">
    <source>
        <dbReference type="ARBA" id="ARBA00004141"/>
    </source>
</evidence>
<dbReference type="PANTHER" id="PTHR48041:SF139">
    <property type="entry name" value="PROTEIN SCARLET"/>
    <property type="match status" value="1"/>
</dbReference>
<feature type="domain" description="ABC-2 type transporter transmembrane" evidence="7">
    <location>
        <begin position="3"/>
        <end position="227"/>
    </location>
</feature>
<name>A0A0M3JWU8_ANISI</name>
<evidence type="ECO:0000256" key="2">
    <source>
        <dbReference type="ARBA" id="ARBA00022448"/>
    </source>
</evidence>
<dbReference type="WBParaSite" id="ASIM_0001278501-mRNA-1">
    <property type="protein sequence ID" value="ASIM_0001278501-mRNA-1"/>
    <property type="gene ID" value="ASIM_0001278501"/>
</dbReference>
<comment type="subcellular location">
    <subcellularLocation>
        <location evidence="1">Membrane</location>
        <topology evidence="1">Multi-pass membrane protein</topology>
    </subcellularLocation>
</comment>
<evidence type="ECO:0000313" key="9">
    <source>
        <dbReference type="Proteomes" id="UP000267096"/>
    </source>
</evidence>
<dbReference type="GO" id="GO:0005886">
    <property type="term" value="C:plasma membrane"/>
    <property type="evidence" value="ECO:0007669"/>
    <property type="project" value="TreeGrafter"/>
</dbReference>
<dbReference type="Pfam" id="PF01061">
    <property type="entry name" value="ABC2_membrane"/>
    <property type="match status" value="1"/>
</dbReference>
<feature type="transmembrane region" description="Helical" evidence="6">
    <location>
        <begin position="175"/>
        <end position="197"/>
    </location>
</feature>
<evidence type="ECO:0000256" key="5">
    <source>
        <dbReference type="ARBA" id="ARBA00023136"/>
    </source>
</evidence>
<organism evidence="10">
    <name type="scientific">Anisakis simplex</name>
    <name type="common">Herring worm</name>
    <dbReference type="NCBI Taxonomy" id="6269"/>
    <lineage>
        <taxon>Eukaryota</taxon>
        <taxon>Metazoa</taxon>
        <taxon>Ecdysozoa</taxon>
        <taxon>Nematoda</taxon>
        <taxon>Chromadorea</taxon>
        <taxon>Rhabditida</taxon>
        <taxon>Spirurina</taxon>
        <taxon>Ascaridomorpha</taxon>
        <taxon>Ascaridoidea</taxon>
        <taxon>Anisakidae</taxon>
        <taxon>Anisakis</taxon>
        <taxon>Anisakis simplex complex</taxon>
    </lineage>
</organism>
<evidence type="ECO:0000256" key="4">
    <source>
        <dbReference type="ARBA" id="ARBA00022989"/>
    </source>
</evidence>